<dbReference type="PANTHER" id="PTHR38463">
    <property type="entry name" value="STRESS RESPONSE PROTEIN YSNF"/>
    <property type="match status" value="1"/>
</dbReference>
<dbReference type="Proteomes" id="UP000645517">
    <property type="component" value="Unassembled WGS sequence"/>
</dbReference>
<dbReference type="EMBL" id="BMOR01000060">
    <property type="protein sequence ID" value="GGN48278.1"/>
    <property type="molecule type" value="Genomic_DNA"/>
</dbReference>
<reference evidence="3" key="1">
    <citation type="journal article" date="2019" name="Int. J. Syst. Evol. Microbiol.">
        <title>The Global Catalogue of Microorganisms (GCM) 10K type strain sequencing project: providing services to taxonomists for standard genome sequencing and annotation.</title>
        <authorList>
            <consortium name="The Broad Institute Genomics Platform"/>
            <consortium name="The Broad Institute Genome Sequencing Center for Infectious Disease"/>
            <person name="Wu L."/>
            <person name="Ma J."/>
        </authorList>
    </citation>
    <scope>NUCLEOTIDE SEQUENCE [LARGE SCALE GENOMIC DNA]</scope>
    <source>
        <strain evidence="3">JCM 16918</strain>
    </source>
</reference>
<dbReference type="Pfam" id="PF09557">
    <property type="entry name" value="DUF2382"/>
    <property type="match status" value="1"/>
</dbReference>
<name>A0ABQ2JK34_9DEIO</name>
<accession>A0ABQ2JK34</accession>
<dbReference type="PANTHER" id="PTHR38463:SF1">
    <property type="entry name" value="STRESS RESPONSE PROTEIN YSNF"/>
    <property type="match status" value="1"/>
</dbReference>
<evidence type="ECO:0000313" key="3">
    <source>
        <dbReference type="Proteomes" id="UP000645517"/>
    </source>
</evidence>
<comment type="caution">
    <text evidence="2">The sequence shown here is derived from an EMBL/GenBank/DDBJ whole genome shotgun (WGS) entry which is preliminary data.</text>
</comment>
<gene>
    <name evidence="2" type="ORF">GCM10010842_40540</name>
</gene>
<dbReference type="InterPro" id="IPR019060">
    <property type="entry name" value="DUF2382"/>
</dbReference>
<dbReference type="InterPro" id="IPR052967">
    <property type="entry name" value="Stress_Response_Assoc"/>
</dbReference>
<dbReference type="RefSeq" id="WP_268238232.1">
    <property type="nucleotide sequence ID" value="NZ_BMOR01000060.1"/>
</dbReference>
<proteinExistence type="predicted"/>
<keyword evidence="3" id="KW-1185">Reference proteome</keyword>
<protein>
    <recommendedName>
        <fullName evidence="1">DUF2382 domain-containing protein</fullName>
    </recommendedName>
</protein>
<sequence length="146" mass="16561">MDHESDVKRVPVGTLELREERATVERQRVAAGQVVIRRERRTRVQTIEVDLTDEVLVIETSAGQGQVFLGGRLLEPGTVQEVLLSQEQVQVVKQVYAVQDVYIAKETRTVQHTVPVELAYEELVVEQQDVDGHLVVLDSPEDYRET</sequence>
<evidence type="ECO:0000259" key="1">
    <source>
        <dbReference type="Pfam" id="PF09557"/>
    </source>
</evidence>
<feature type="domain" description="DUF2382" evidence="1">
    <location>
        <begin position="15"/>
        <end position="125"/>
    </location>
</feature>
<organism evidence="2 3">
    <name type="scientific">Deinococcus daejeonensis</name>
    <dbReference type="NCBI Taxonomy" id="1007098"/>
    <lineage>
        <taxon>Bacteria</taxon>
        <taxon>Thermotogati</taxon>
        <taxon>Deinococcota</taxon>
        <taxon>Deinococci</taxon>
        <taxon>Deinococcales</taxon>
        <taxon>Deinococcaceae</taxon>
        <taxon>Deinococcus</taxon>
    </lineage>
</organism>
<evidence type="ECO:0000313" key="2">
    <source>
        <dbReference type="EMBL" id="GGN48278.1"/>
    </source>
</evidence>